<dbReference type="SUPFAM" id="SSF89000">
    <property type="entry name" value="post-HMGL domain-like"/>
    <property type="match status" value="1"/>
</dbReference>
<dbReference type="Gene3D" id="2.40.50.100">
    <property type="match status" value="1"/>
</dbReference>
<feature type="region of interest" description="Disordered" evidence="2">
    <location>
        <begin position="307"/>
        <end position="339"/>
    </location>
</feature>
<evidence type="ECO:0000259" key="4">
    <source>
        <dbReference type="PROSITE" id="PS50991"/>
    </source>
</evidence>
<sequence length="408" mass="44799">MLDCALAPFGLRSSEPAVEPIVAALEGTERDTGLDLELLFELGGFIEKVAPKYRRFLNQTRMAVIDTGVLEHQIPGGMLTNLVSQLREADALDRIEEVYKELPRTRKELGFPPLVTPTSQIVGIQAVQNVLFGRYKMISAQVKDYAYGLYGKPPRPMDPKIQKMALKGYPRGEKPITCRAADMLEPEMEKAREDSKGLARNERDVLIYALYPTTGTRFLRWKYGFEAPPDEVKPVTLEDIRKEDEFLQNVRSGNVSVSAGTGEKPLKGAALRSFNVFIGDEYFNVEVEETGGRIRARAAGNTAPIVLKDGGRRKEREKKDNGRNGKAGPEGGAANGSEFTLTAPMPGMVISYEVKEGDSVSEGDVLVVLEAMKMQNSLTSNVNGTIKSIKVSPGTSVEKNQVLLTISS</sequence>
<dbReference type="InterPro" id="IPR013785">
    <property type="entry name" value="Aldolase_TIM"/>
</dbReference>
<name>A0A7V2AVE4_UNCEI</name>
<evidence type="ECO:0000313" key="5">
    <source>
        <dbReference type="EMBL" id="HER43978.1"/>
    </source>
</evidence>
<dbReference type="Gene3D" id="3.20.20.70">
    <property type="entry name" value="Aldolase class I"/>
    <property type="match status" value="1"/>
</dbReference>
<dbReference type="InterPro" id="IPR001882">
    <property type="entry name" value="Biotin_BS"/>
</dbReference>
<dbReference type="AlphaFoldDB" id="A0A7V2AVE4"/>
<dbReference type="InterPro" id="IPR055268">
    <property type="entry name" value="PCB-like"/>
</dbReference>
<dbReference type="InterPro" id="IPR000891">
    <property type="entry name" value="PYR_CT"/>
</dbReference>
<proteinExistence type="predicted"/>
<dbReference type="PROSITE" id="PS00188">
    <property type="entry name" value="BIOTIN"/>
    <property type="match status" value="1"/>
</dbReference>
<gene>
    <name evidence="5" type="ORF">ENO08_05915</name>
</gene>
<dbReference type="Proteomes" id="UP000886069">
    <property type="component" value="Unassembled WGS sequence"/>
</dbReference>
<protein>
    <submittedName>
        <fullName evidence="5">Biotin/lipoyl-binding protein</fullName>
    </submittedName>
</protein>
<dbReference type="FunFam" id="2.40.50.100:FF:000003">
    <property type="entry name" value="Acetyl-CoA carboxylase biotin carboxyl carrier protein"/>
    <property type="match status" value="1"/>
</dbReference>
<evidence type="ECO:0000259" key="3">
    <source>
        <dbReference type="PROSITE" id="PS50968"/>
    </source>
</evidence>
<dbReference type="SUPFAM" id="SSF51569">
    <property type="entry name" value="Aldolase"/>
    <property type="match status" value="1"/>
</dbReference>
<organism evidence="5">
    <name type="scientific">Eiseniibacteriota bacterium</name>
    <dbReference type="NCBI Taxonomy" id="2212470"/>
    <lineage>
        <taxon>Bacteria</taxon>
        <taxon>Candidatus Eiseniibacteriota</taxon>
    </lineage>
</organism>
<dbReference type="GO" id="GO:0004736">
    <property type="term" value="F:pyruvate carboxylase activity"/>
    <property type="evidence" value="ECO:0007669"/>
    <property type="project" value="UniProtKB-ARBA"/>
</dbReference>
<dbReference type="InterPro" id="IPR011053">
    <property type="entry name" value="Single_hybrid_motif"/>
</dbReference>
<dbReference type="Pfam" id="PF00364">
    <property type="entry name" value="Biotin_lipoyl"/>
    <property type="match status" value="1"/>
</dbReference>
<dbReference type="PANTHER" id="PTHR43778:SF2">
    <property type="entry name" value="PYRUVATE CARBOXYLASE, MITOCHONDRIAL"/>
    <property type="match status" value="1"/>
</dbReference>
<dbReference type="PROSITE" id="PS50968">
    <property type="entry name" value="BIOTINYL_LIPOYL"/>
    <property type="match status" value="1"/>
</dbReference>
<feature type="compositionally biased region" description="Basic and acidic residues" evidence="2">
    <location>
        <begin position="309"/>
        <end position="323"/>
    </location>
</feature>
<feature type="domain" description="Pyruvate carboxyltransferase" evidence="4">
    <location>
        <begin position="1"/>
        <end position="40"/>
    </location>
</feature>
<dbReference type="GO" id="GO:0005737">
    <property type="term" value="C:cytoplasm"/>
    <property type="evidence" value="ECO:0007669"/>
    <property type="project" value="TreeGrafter"/>
</dbReference>
<reference evidence="5" key="1">
    <citation type="journal article" date="2020" name="mSystems">
        <title>Genome- and Community-Level Interaction Insights into Carbon Utilization and Element Cycling Functions of Hydrothermarchaeota in Hydrothermal Sediment.</title>
        <authorList>
            <person name="Zhou Z."/>
            <person name="Liu Y."/>
            <person name="Xu W."/>
            <person name="Pan J."/>
            <person name="Luo Z.H."/>
            <person name="Li M."/>
        </authorList>
    </citation>
    <scope>NUCLEOTIDE SEQUENCE [LARGE SCALE GENOMIC DNA]</scope>
    <source>
        <strain evidence="5">SpSt-1233</strain>
    </source>
</reference>
<comment type="caution">
    <text evidence="5">The sequence shown here is derived from an EMBL/GenBank/DDBJ whole genome shotgun (WGS) entry which is preliminary data.</text>
</comment>
<evidence type="ECO:0000256" key="2">
    <source>
        <dbReference type="SAM" id="MobiDB-lite"/>
    </source>
</evidence>
<dbReference type="GO" id="GO:0006094">
    <property type="term" value="P:gluconeogenesis"/>
    <property type="evidence" value="ECO:0007669"/>
    <property type="project" value="TreeGrafter"/>
</dbReference>
<dbReference type="InterPro" id="IPR003379">
    <property type="entry name" value="Carboxylase_cons_dom"/>
</dbReference>
<accession>A0A7V2AVE4</accession>
<dbReference type="PROSITE" id="PS50991">
    <property type="entry name" value="PYR_CT"/>
    <property type="match status" value="1"/>
</dbReference>
<dbReference type="SUPFAM" id="SSF51230">
    <property type="entry name" value="Single hybrid motif"/>
    <property type="match status" value="1"/>
</dbReference>
<dbReference type="InterPro" id="IPR000089">
    <property type="entry name" value="Biotin_lipoyl"/>
</dbReference>
<feature type="domain" description="Lipoyl-binding" evidence="3">
    <location>
        <begin position="332"/>
        <end position="407"/>
    </location>
</feature>
<dbReference type="PANTHER" id="PTHR43778">
    <property type="entry name" value="PYRUVATE CARBOXYLASE"/>
    <property type="match status" value="1"/>
</dbReference>
<evidence type="ECO:0000256" key="1">
    <source>
        <dbReference type="ARBA" id="ARBA00023267"/>
    </source>
</evidence>
<dbReference type="CDD" id="cd06850">
    <property type="entry name" value="biotinyl_domain"/>
    <property type="match status" value="1"/>
</dbReference>
<dbReference type="EMBL" id="DSEC01000417">
    <property type="protein sequence ID" value="HER43978.1"/>
    <property type="molecule type" value="Genomic_DNA"/>
</dbReference>
<dbReference type="Pfam" id="PF02436">
    <property type="entry name" value="PYC_OADA"/>
    <property type="match status" value="1"/>
</dbReference>
<keyword evidence="1" id="KW-0092">Biotin</keyword>